<dbReference type="Pfam" id="PF14644">
    <property type="entry name" value="DUF4456"/>
    <property type="match status" value="1"/>
</dbReference>
<feature type="compositionally biased region" description="Polar residues" evidence="2">
    <location>
        <begin position="1586"/>
        <end position="1598"/>
    </location>
</feature>
<dbReference type="EMBL" id="LJSK01000234">
    <property type="protein sequence ID" value="KPI84748.1"/>
    <property type="molecule type" value="Genomic_DNA"/>
</dbReference>
<dbReference type="InterPro" id="IPR027914">
    <property type="entry name" value="DUF4456"/>
</dbReference>
<evidence type="ECO:0000256" key="1">
    <source>
        <dbReference type="SAM" id="Coils"/>
    </source>
</evidence>
<dbReference type="OMA" id="ILHHTNE"/>
<dbReference type="Proteomes" id="UP000038009">
    <property type="component" value="Unassembled WGS sequence"/>
</dbReference>
<evidence type="ECO:0000313" key="4">
    <source>
        <dbReference type="EMBL" id="KPI84748.1"/>
    </source>
</evidence>
<accession>A0A0N1PC48</accession>
<keyword evidence="1" id="KW-0175">Coiled coil</keyword>
<keyword evidence="5" id="KW-1185">Reference proteome</keyword>
<feature type="compositionally biased region" description="Basic and acidic residues" evidence="2">
    <location>
        <begin position="1489"/>
        <end position="1504"/>
    </location>
</feature>
<feature type="coiled-coil region" evidence="1">
    <location>
        <begin position="552"/>
        <end position="586"/>
    </location>
</feature>
<evidence type="ECO:0000313" key="5">
    <source>
        <dbReference type="Proteomes" id="UP000038009"/>
    </source>
</evidence>
<dbReference type="VEuPathDB" id="TriTrypDB:Lsey_0234_0040"/>
<feature type="region of interest" description="Disordered" evidence="2">
    <location>
        <begin position="1489"/>
        <end position="1536"/>
    </location>
</feature>
<name>A0A0N1PC48_LEPSE</name>
<feature type="domain" description="DUF4456" evidence="3">
    <location>
        <begin position="1282"/>
        <end position="1452"/>
    </location>
</feature>
<comment type="caution">
    <text evidence="4">The sequence shown here is derived from an EMBL/GenBank/DDBJ whole genome shotgun (WGS) entry which is preliminary data.</text>
</comment>
<dbReference type="PANTHER" id="PTHR21444">
    <property type="entry name" value="COILED-COIL DOMAIN-CONTAINING PROTEIN 180"/>
    <property type="match status" value="1"/>
</dbReference>
<dbReference type="PANTHER" id="PTHR21444:SF14">
    <property type="entry name" value="COILED-COIL DOMAIN-CONTAINING PROTEIN 180"/>
    <property type="match status" value="1"/>
</dbReference>
<feature type="region of interest" description="Disordered" evidence="2">
    <location>
        <begin position="1198"/>
        <end position="1220"/>
    </location>
</feature>
<organism evidence="4 5">
    <name type="scientific">Leptomonas seymouri</name>
    <dbReference type="NCBI Taxonomy" id="5684"/>
    <lineage>
        <taxon>Eukaryota</taxon>
        <taxon>Discoba</taxon>
        <taxon>Euglenozoa</taxon>
        <taxon>Kinetoplastea</taxon>
        <taxon>Metakinetoplastina</taxon>
        <taxon>Trypanosomatida</taxon>
        <taxon>Trypanosomatidae</taxon>
        <taxon>Leishmaniinae</taxon>
        <taxon>Leptomonas</taxon>
    </lineage>
</organism>
<feature type="region of interest" description="Disordered" evidence="2">
    <location>
        <begin position="1562"/>
        <end position="1625"/>
    </location>
</feature>
<reference evidence="4 5" key="1">
    <citation type="journal article" date="2015" name="PLoS Pathog.">
        <title>Leptomonas seymouri: Adaptations to the Dixenous Life Cycle Analyzed by Genome Sequencing, Transcriptome Profiling and Co-infection with Leishmania donovani.</title>
        <authorList>
            <person name="Kraeva N."/>
            <person name="Butenko A."/>
            <person name="Hlavacova J."/>
            <person name="Kostygov A."/>
            <person name="Myskova J."/>
            <person name="Grybchuk D."/>
            <person name="Lestinova T."/>
            <person name="Votypka J."/>
            <person name="Volf P."/>
            <person name="Opperdoes F."/>
            <person name="Flegontov P."/>
            <person name="Lukes J."/>
            <person name="Yurchenko V."/>
        </authorList>
    </citation>
    <scope>NUCLEOTIDE SEQUENCE [LARGE SCALE GENOMIC DNA]</scope>
    <source>
        <strain evidence="4 5">ATCC 30220</strain>
    </source>
</reference>
<feature type="compositionally biased region" description="Polar residues" evidence="2">
    <location>
        <begin position="1524"/>
        <end position="1535"/>
    </location>
</feature>
<dbReference type="OrthoDB" id="272766at2759"/>
<gene>
    <name evidence="4" type="ORF">ABL78_6193</name>
</gene>
<evidence type="ECO:0000259" key="3">
    <source>
        <dbReference type="Pfam" id="PF14644"/>
    </source>
</evidence>
<protein>
    <recommendedName>
        <fullName evidence="3">DUF4456 domain-containing protein</fullName>
    </recommendedName>
</protein>
<sequence>MEPTASLSGASASPPTRMYNAADASAAASLGDNKASHRHKGGTLHDRLLARRHETIENFKAAARQYNSEVDEAQQVRIGELHRKIAESHEETAALLSVEQQRLEECVSEWQPYEDAVQRAAPDDILPLYTDRYHSAPDEQGRAKALDLMKQSRMRVVRHFVELRDHYKVRMAAIEGSFHAIEAAEDARRVHIQEAVRDLMASLTRIAVTSTTESQVLAQRILHHTNEQLGQNYLTMQMLATQLRQRELWKHQQYQDTLATVYRSTQQHMANRHITWAMTVLRSDVFRRPEGRLQSVHGAGQLITAIRKEAEELVRGLSEVVTSLQVAQPSAVTAELQVCGGSSTNGWLRSFQPSVQQSDVFAGEDPHAVLGEAQMRASVLLRHCRARCDDFIMRLRAEEEVRAQAASTLAAHVCQDITVIASPLNEEIALLQAASLADEDVSASSTGGVPGEAGGEAAVDAALRPLTQPHAEVLRLLEALPTAGTWSQTVPAIVQEGQWFVQTVSHGLLNGWQLFCVYATTSNSSMLVHLEGATDLLFSFATTLLGTTRTFYAQWREQEKDYQDSIAELERQMHVLEEQLRQDESPAAAAARYAAGIACLQSIADAHMRHYEGVRGRITTAASTVLRVGQDGMRELSAQLGLSLAPLKGEEFSPETSVCFSPTHRNSASLSQRGSMRTSFIMTASTPSRMSTTQLDEEEIDTRPRVTASHGEDFIEVSPNFHFACMVQRGEDGAAGAAGLSTQDEKCKRNGAGEAAGTASGAEPGIPFQKFYLGLLPDLQPGQDPLFLRQSEVRRWNKLLRQVLLDWSLQLQRQTWGNWRLYTTALLADVQRRVMDVLRHHRRRPATLQADIYEARVRELADIKNRGEKLLARIAERVSRVHTLQQAFLTQPTHSAADLALSEERVELIESVRVANSVKAVQAAAHRHDALCAQYNAALADRCSEAMQHLEQARDTIEAECAQILCDRAAELSGGGAVAQLPADDPLQLRVADLRSQAQRTLSESAAAMETLRSSRAAEVQSWREKWATVIEHSSAELDLFQGMQEGLSRLRANVQTLLAASSAEEVALAAGVAQVAEESAKAQSTNTCDLATSLQALLRHDAAVNEAGSSATSLEDLPSVEDMEGAVMHALEAAKMEQRERVRGAPVCSVLAVLDELRVPLYSYGCRLGVLAHAAEMWRMSPPHYLLPQMLGDESLGHRLSRGSSAGGSGGARGSKRAKAALSAQSAAVTASMGHTLMPPPTVTTLMAQVKQWTSELKSSAESAVRQHLEAHPGPLDRRLPGMTEGTEASFLSAVSALCQAQENSVRTYTDKAGPTYRQHIQELWNVLQGTPSLLAATLEAEAAMAALTRVECVLRPWQRFYAKSTQQWQRHRGSAKLSLASQLNSSVLTTLTEAESKRFSVTDHALQRWWSWALRELQDEAGLHVARCWTALYTFLHLLSGLVSPQHLLSTVQVVEGGQHRGLRHLLELRAQRERTAAAMDSLAVARREPRLQETMPLHRADQPGAAGSSKRHASKAAEKASGNTKDPSSASVLTPLPWGEVELPGLPLNGCAPLTQYNSSHPQTAVPPPAAATPYVPSAAASNESKTAQQSSRRQNANYAASGGAGNRKYPSNASDPPAAGAAATPVNTVELSIPLVVPRFPLALECVQLLRNLVCTVVEEDNEAARVITEAFSFWERHEAQLRQTWALTIAELSSEQL</sequence>
<evidence type="ECO:0000256" key="2">
    <source>
        <dbReference type="SAM" id="MobiDB-lite"/>
    </source>
</evidence>
<feature type="compositionally biased region" description="Low complexity" evidence="2">
    <location>
        <begin position="1614"/>
        <end position="1625"/>
    </location>
</feature>
<proteinExistence type="predicted"/>
<feature type="compositionally biased region" description="Low complexity" evidence="2">
    <location>
        <begin position="1575"/>
        <end position="1585"/>
    </location>
</feature>